<dbReference type="InterPro" id="IPR052603">
    <property type="entry name" value="EFCB6"/>
</dbReference>
<protein>
    <recommendedName>
        <fullName evidence="3">EF-hand domain-containing protein</fullName>
    </recommendedName>
</protein>
<comment type="caution">
    <text evidence="1">The sequence shown here is derived from an EMBL/GenBank/DDBJ whole genome shotgun (WGS) entry which is preliminary data.</text>
</comment>
<keyword evidence="2" id="KW-1185">Reference proteome</keyword>
<name>A0AAV7C0E4_ENGPU</name>
<evidence type="ECO:0000313" key="2">
    <source>
        <dbReference type="Proteomes" id="UP000824782"/>
    </source>
</evidence>
<dbReference type="AlphaFoldDB" id="A0AAV7C0E4"/>
<sequence length="222" mass="24992">MFCNNDPKGQGTISREALTRVLWNLCGFLTTQQINNLLNRLNLSGKLSISFDDFKDCFQNKKAHNTEWIKPSTAKQLQTNGERKKSTAASEEISIDNDRAWRILGEEISKSNSFENSLPASCICDPGLITLEQFTASLKYMGIKFNEEELHSMWTRTENVKQSAMPAVLLFRKLGLKFPVAKAGSICNTKINKSIEDVIYAIKAKVNQKETIVILSNNLVQL</sequence>
<dbReference type="SUPFAM" id="SSF47473">
    <property type="entry name" value="EF-hand"/>
    <property type="match status" value="1"/>
</dbReference>
<dbReference type="PANTHER" id="PTHR20875:SF7">
    <property type="entry name" value="EF-HAND DOMAIN-CONTAINING PROTEIN"/>
    <property type="match status" value="1"/>
</dbReference>
<reference evidence="1" key="1">
    <citation type="thesis" date="2020" institute="ProQuest LLC" country="789 East Eisenhower Parkway, Ann Arbor, MI, USA">
        <title>Comparative Genomics and Chromosome Evolution.</title>
        <authorList>
            <person name="Mudd A.B."/>
        </authorList>
    </citation>
    <scope>NUCLEOTIDE SEQUENCE</scope>
    <source>
        <strain evidence="1">237g6f4</strain>
        <tissue evidence="1">Blood</tissue>
    </source>
</reference>
<proteinExistence type="predicted"/>
<organism evidence="1 2">
    <name type="scientific">Engystomops pustulosus</name>
    <name type="common">Tungara frog</name>
    <name type="synonym">Physalaemus pustulosus</name>
    <dbReference type="NCBI Taxonomy" id="76066"/>
    <lineage>
        <taxon>Eukaryota</taxon>
        <taxon>Metazoa</taxon>
        <taxon>Chordata</taxon>
        <taxon>Craniata</taxon>
        <taxon>Vertebrata</taxon>
        <taxon>Euteleostomi</taxon>
        <taxon>Amphibia</taxon>
        <taxon>Batrachia</taxon>
        <taxon>Anura</taxon>
        <taxon>Neobatrachia</taxon>
        <taxon>Hyloidea</taxon>
        <taxon>Leptodactylidae</taxon>
        <taxon>Leiuperinae</taxon>
        <taxon>Engystomops</taxon>
    </lineage>
</organism>
<dbReference type="PANTHER" id="PTHR20875">
    <property type="entry name" value="EF-HAND CALCIUM-BINDING DOMAIN-CONTAINING PROTEIN 6-RELATED"/>
    <property type="match status" value="1"/>
</dbReference>
<accession>A0AAV7C0E4</accession>
<evidence type="ECO:0008006" key="3">
    <source>
        <dbReference type="Google" id="ProtNLM"/>
    </source>
</evidence>
<dbReference type="EMBL" id="WNYA01000004">
    <property type="protein sequence ID" value="KAG8578443.1"/>
    <property type="molecule type" value="Genomic_DNA"/>
</dbReference>
<dbReference type="Proteomes" id="UP000824782">
    <property type="component" value="Unassembled WGS sequence"/>
</dbReference>
<dbReference type="InterPro" id="IPR011992">
    <property type="entry name" value="EF-hand-dom_pair"/>
</dbReference>
<evidence type="ECO:0000313" key="1">
    <source>
        <dbReference type="EMBL" id="KAG8578443.1"/>
    </source>
</evidence>
<gene>
    <name evidence="1" type="ORF">GDO81_010493</name>
</gene>
<dbReference type="Gene3D" id="1.10.238.10">
    <property type="entry name" value="EF-hand"/>
    <property type="match status" value="1"/>
</dbReference>